<evidence type="ECO:0000259" key="13">
    <source>
        <dbReference type="Pfam" id="PF14535"/>
    </source>
</evidence>
<evidence type="ECO:0000256" key="3">
    <source>
        <dbReference type="ARBA" id="ARBA00022741"/>
    </source>
</evidence>
<protein>
    <recommendedName>
        <fullName evidence="8 10">Phenylacetate-coenzyme A ligase</fullName>
        <ecNumber evidence="7 10">6.2.1.30</ecNumber>
    </recommendedName>
    <alternativeName>
        <fullName evidence="9 10">Phenylacetyl-CoA ligase</fullName>
    </alternativeName>
</protein>
<dbReference type="PANTHER" id="PTHR43439:SF1">
    <property type="entry name" value="PHENYLACETATE-COENZYME A LIGASE"/>
    <property type="match status" value="1"/>
</dbReference>
<comment type="subunit">
    <text evidence="1">Monomer.</text>
</comment>
<dbReference type="FunFam" id="3.40.50.12780:FF:000016">
    <property type="entry name" value="Phenylacetate-coenzyme A ligase"/>
    <property type="match status" value="1"/>
</dbReference>
<dbReference type="KEGG" id="chd:Calhy_1232"/>
<evidence type="ECO:0000256" key="11">
    <source>
        <dbReference type="SAM" id="Coils"/>
    </source>
</evidence>
<dbReference type="Gene3D" id="3.30.300.30">
    <property type="match status" value="1"/>
</dbReference>
<proteinExistence type="inferred from homology"/>
<evidence type="ECO:0000259" key="12">
    <source>
        <dbReference type="Pfam" id="PF00501"/>
    </source>
</evidence>
<evidence type="ECO:0000256" key="4">
    <source>
        <dbReference type="ARBA" id="ARBA00050450"/>
    </source>
</evidence>
<gene>
    <name evidence="14" type="ordered locus">Calhy_1232</name>
</gene>
<dbReference type="HOGENOM" id="CLU_035301_1_1_9"/>
<evidence type="ECO:0000256" key="1">
    <source>
        <dbReference type="ARBA" id="ARBA00011245"/>
    </source>
</evidence>
<dbReference type="Proteomes" id="UP000006890">
    <property type="component" value="Chromosome"/>
</dbReference>
<keyword evidence="11" id="KW-0175">Coiled coil</keyword>
<dbReference type="EC" id="6.2.1.30" evidence="7 10"/>
<sequence>MRYWDEHIECMDRSTLQEIQFKRLVETVKRVYTSVPYYRKKMQERGIIPEDIKSLDDLKKLPFTTKQDLRENYPYGLFAVPLSEIVRIHASSGTTGKPTVVGYTKHDIGIWSEVMARTLVAAGADKHSFVQIAYGYGLFTGGLGVHYGAERIGASVIPISSGNTRRQIQLMVDFGTTVLACTPSYALYLAETMEEMGIDKSQLKLKSGVFGAEPWSENMRKEIELKLNIKAYDIYGLSEIIGPGVSFECEYQCGMHINEDHFLPEIINPETGEVLGEGEYGELVFTTITKEGLPLIRYRTRDITTLHYDRCKCGRTLVRMEKVIGRTDDMIIIRGVNVFPSQIESVLLEMGEVEPHYQLIVDRVNNLDVLEVLVEVSERMFSDEVKKLEQLEKKITKAIEETLGISVKVRLVEPKTLERSEGKAKRVIDKRKI</sequence>
<dbReference type="CDD" id="cd05913">
    <property type="entry name" value="PaaK"/>
    <property type="match status" value="1"/>
</dbReference>
<evidence type="ECO:0000313" key="15">
    <source>
        <dbReference type="Proteomes" id="UP000006890"/>
    </source>
</evidence>
<keyword evidence="3 10" id="KW-0547">Nucleotide-binding</keyword>
<dbReference type="EMBL" id="CP002219">
    <property type="protein sequence ID" value="ADQ06952.1"/>
    <property type="molecule type" value="Genomic_DNA"/>
</dbReference>
<feature type="coiled-coil region" evidence="11">
    <location>
        <begin position="374"/>
        <end position="401"/>
    </location>
</feature>
<dbReference type="STRING" id="632292.Calhy_1232"/>
<dbReference type="eggNOG" id="COG1541">
    <property type="taxonomic scope" value="Bacteria"/>
</dbReference>
<keyword evidence="15" id="KW-1185">Reference proteome</keyword>
<dbReference type="RefSeq" id="WP_013403129.1">
    <property type="nucleotide sequence ID" value="NC_014652.1"/>
</dbReference>
<keyword evidence="2 10" id="KW-0436">Ligase</keyword>
<feature type="domain" description="AMP-dependent ligase C-terminal" evidence="13">
    <location>
        <begin position="335"/>
        <end position="431"/>
    </location>
</feature>
<dbReference type="InterPro" id="IPR028154">
    <property type="entry name" value="AMP-dep_Lig_C"/>
</dbReference>
<evidence type="ECO:0000256" key="6">
    <source>
        <dbReference type="ARBA" id="ARBA00061566"/>
    </source>
</evidence>
<dbReference type="GO" id="GO:0000166">
    <property type="term" value="F:nucleotide binding"/>
    <property type="evidence" value="ECO:0007669"/>
    <property type="project" value="UniProtKB-KW"/>
</dbReference>
<dbReference type="Pfam" id="PF00501">
    <property type="entry name" value="AMP-binding"/>
    <property type="match status" value="1"/>
</dbReference>
<comment type="catalytic activity">
    <reaction evidence="4">
        <text>2-phenylacetate + ATP + CoA = phenylacetyl-CoA + AMP + diphosphate</text>
        <dbReference type="Rhea" id="RHEA:20956"/>
        <dbReference type="ChEBI" id="CHEBI:18401"/>
        <dbReference type="ChEBI" id="CHEBI:30616"/>
        <dbReference type="ChEBI" id="CHEBI:33019"/>
        <dbReference type="ChEBI" id="CHEBI:57287"/>
        <dbReference type="ChEBI" id="CHEBI:57390"/>
        <dbReference type="ChEBI" id="CHEBI:456215"/>
        <dbReference type="EC" id="6.2.1.30"/>
    </reaction>
    <physiologicalReaction direction="left-to-right" evidence="4">
        <dbReference type="Rhea" id="RHEA:20957"/>
    </physiologicalReaction>
</comment>
<dbReference type="InterPro" id="IPR011880">
    <property type="entry name" value="PA_CoA_ligase"/>
</dbReference>
<reference key="1">
    <citation type="submission" date="2010-09" db="EMBL/GenBank/DDBJ databases">
        <title>Complete sequence of Caldicellulosiruptor hydrothermalis 108.</title>
        <authorList>
            <consortium name="US DOE Joint Genome Institute"/>
            <person name="Lucas S."/>
            <person name="Copeland A."/>
            <person name="Lapidus A."/>
            <person name="Cheng J.-F."/>
            <person name="Bruce D."/>
            <person name="Goodwin L."/>
            <person name="Pitluck S."/>
            <person name="Davenport K."/>
            <person name="Detter J.C."/>
            <person name="Han C."/>
            <person name="Tapia R."/>
            <person name="Land M."/>
            <person name="Hauser L."/>
            <person name="Chang Y.-J."/>
            <person name="Jeffries C."/>
            <person name="Kyrpides N."/>
            <person name="Ivanova N."/>
            <person name="Mikhailova N."/>
            <person name="Blumer-Schuette S.E."/>
            <person name="Kelly R.M."/>
            <person name="Woyke T."/>
        </authorList>
    </citation>
    <scope>NUCLEOTIDE SEQUENCE</scope>
    <source>
        <strain>108</strain>
    </source>
</reference>
<dbReference type="AlphaFoldDB" id="E4Q9I1"/>
<dbReference type="InterPro" id="IPR042099">
    <property type="entry name" value="ANL_N_sf"/>
</dbReference>
<evidence type="ECO:0000256" key="10">
    <source>
        <dbReference type="PIRNR" id="PIRNR006444"/>
    </source>
</evidence>
<dbReference type="InterPro" id="IPR045851">
    <property type="entry name" value="AMP-bd_C_sf"/>
</dbReference>
<dbReference type="PIRSF" id="PIRSF006444">
    <property type="entry name" value="PaaK"/>
    <property type="match status" value="1"/>
</dbReference>
<dbReference type="GO" id="GO:0047475">
    <property type="term" value="F:phenylacetate-CoA ligase activity"/>
    <property type="evidence" value="ECO:0007669"/>
    <property type="project" value="UniProtKB-EC"/>
</dbReference>
<dbReference type="UniPathway" id="UPA00930"/>
<evidence type="ECO:0000256" key="2">
    <source>
        <dbReference type="ARBA" id="ARBA00022598"/>
    </source>
</evidence>
<reference evidence="14 15" key="2">
    <citation type="journal article" date="2011" name="J. Bacteriol.">
        <title>Complete genome sequences for the anaerobic, extremely thermophilic plant biomass-degrading bacteria Caldicellulosiruptor hydrothermalis, Caldicellulosiruptor kristjanssonii, Caldicellulosiruptor kronotskyensis, Caldicellulosiruptor owensenis, and Caldicellulosiruptor lactoaceticus.</title>
        <authorList>
            <person name="Blumer-Schuette S.E."/>
            <person name="Ozdemir I."/>
            <person name="Mistry D."/>
            <person name="Lucas S."/>
            <person name="Lapidus A."/>
            <person name="Cheng J.F."/>
            <person name="Goodwin L.A."/>
            <person name="Pitluck S."/>
            <person name="Land M.L."/>
            <person name="Hauser L.J."/>
            <person name="Woyke T."/>
            <person name="Mikhailova N."/>
            <person name="Pati A."/>
            <person name="Kyrpides N.C."/>
            <person name="Ivanova N."/>
            <person name="Detter J.C."/>
            <person name="Walston-Davenport K."/>
            <person name="Han S."/>
            <person name="Adams M.W."/>
            <person name="Kelly R.M."/>
        </authorList>
    </citation>
    <scope>NUCLEOTIDE SEQUENCE [LARGE SCALE GENOMIC DNA]</scope>
    <source>
        <strain evidence="15">DSM 18901 / VKM B-2411 / 108</strain>
    </source>
</reference>
<organism evidence="14 15">
    <name type="scientific">Caldicellulosiruptor hydrothermalis (strain DSM 18901 / VKM B-2411 / 108)</name>
    <dbReference type="NCBI Taxonomy" id="632292"/>
    <lineage>
        <taxon>Bacteria</taxon>
        <taxon>Bacillati</taxon>
        <taxon>Bacillota</taxon>
        <taxon>Bacillota incertae sedis</taxon>
        <taxon>Caldicellulosiruptorales</taxon>
        <taxon>Caldicellulosiruptoraceae</taxon>
        <taxon>Caldicellulosiruptor</taxon>
    </lineage>
</organism>
<comment type="function">
    <text evidence="10">Catalyzes the activation of phenylacetic acid (PA) to phenylacetyl-CoA (PA-CoA).</text>
</comment>
<evidence type="ECO:0000313" key="14">
    <source>
        <dbReference type="EMBL" id="ADQ06952.1"/>
    </source>
</evidence>
<dbReference type="Pfam" id="PF14535">
    <property type="entry name" value="AMP-binding_C_2"/>
    <property type="match status" value="1"/>
</dbReference>
<dbReference type="PANTHER" id="PTHR43439">
    <property type="entry name" value="PHENYLACETATE-COENZYME A LIGASE"/>
    <property type="match status" value="1"/>
</dbReference>
<dbReference type="SUPFAM" id="SSF56801">
    <property type="entry name" value="Acetyl-CoA synthetase-like"/>
    <property type="match status" value="1"/>
</dbReference>
<accession>E4Q9I1</accession>
<comment type="similarity">
    <text evidence="6 10">Belongs to the phenylacetyl-CoA ligase family.</text>
</comment>
<dbReference type="InterPro" id="IPR000873">
    <property type="entry name" value="AMP-dep_synth/lig_dom"/>
</dbReference>
<dbReference type="OrthoDB" id="580775at2"/>
<evidence type="ECO:0000256" key="8">
    <source>
        <dbReference type="ARBA" id="ARBA00068695"/>
    </source>
</evidence>
<evidence type="ECO:0000256" key="9">
    <source>
        <dbReference type="ARBA" id="ARBA00075111"/>
    </source>
</evidence>
<dbReference type="GO" id="GO:0010124">
    <property type="term" value="P:phenylacetate catabolic process"/>
    <property type="evidence" value="ECO:0007669"/>
    <property type="project" value="UniProtKB-UniRule"/>
</dbReference>
<comment type="pathway">
    <text evidence="5 10">Aromatic compound metabolism; phenylacetate degradation.</text>
</comment>
<name>E4Q9I1_CALH1</name>
<feature type="domain" description="AMP-dependent synthetase/ligase" evidence="12">
    <location>
        <begin position="82"/>
        <end position="285"/>
    </location>
</feature>
<dbReference type="InterPro" id="IPR051414">
    <property type="entry name" value="Adenylate-forming_Reductase"/>
</dbReference>
<evidence type="ECO:0000256" key="5">
    <source>
        <dbReference type="ARBA" id="ARBA00060591"/>
    </source>
</evidence>
<evidence type="ECO:0000256" key="7">
    <source>
        <dbReference type="ARBA" id="ARBA00066629"/>
    </source>
</evidence>
<dbReference type="FunFam" id="3.30.300.30:FF:000019">
    <property type="entry name" value="Phenylacetate-coenzyme A ligase"/>
    <property type="match status" value="1"/>
</dbReference>
<dbReference type="Gene3D" id="3.40.50.12780">
    <property type="entry name" value="N-terminal domain of ligase-like"/>
    <property type="match status" value="1"/>
</dbReference>